<feature type="compositionally biased region" description="Low complexity" evidence="8">
    <location>
        <begin position="1043"/>
        <end position="1077"/>
    </location>
</feature>
<name>A0A2K3D9E7_CHLRE</name>
<dbReference type="SFLD" id="SFLDG00002">
    <property type="entry name" value="C1.7:_P-type_atpase_like"/>
    <property type="match status" value="1"/>
</dbReference>
<dbReference type="InterPro" id="IPR059000">
    <property type="entry name" value="ATPase_P-type_domA"/>
</dbReference>
<evidence type="ECO:0000256" key="3">
    <source>
        <dbReference type="ARBA" id="ARBA00022692"/>
    </source>
</evidence>
<keyword evidence="5" id="KW-1278">Translocase</keyword>
<keyword evidence="7 9" id="KW-0472">Membrane</keyword>
<dbReference type="PROSITE" id="PS50846">
    <property type="entry name" value="HMA_2"/>
    <property type="match status" value="1"/>
</dbReference>
<dbReference type="InterPro" id="IPR044492">
    <property type="entry name" value="P_typ_ATPase_HD_dom"/>
</dbReference>
<evidence type="ECO:0000256" key="6">
    <source>
        <dbReference type="ARBA" id="ARBA00022989"/>
    </source>
</evidence>
<feature type="region of interest" description="Disordered" evidence="8">
    <location>
        <begin position="1036"/>
        <end position="1092"/>
    </location>
</feature>
<dbReference type="Gene3D" id="3.40.50.1000">
    <property type="entry name" value="HAD superfamily/HAD-like"/>
    <property type="match status" value="2"/>
</dbReference>
<dbReference type="CDD" id="cd00371">
    <property type="entry name" value="HMA"/>
    <property type="match status" value="1"/>
</dbReference>
<evidence type="ECO:0000256" key="8">
    <source>
        <dbReference type="SAM" id="MobiDB-lite"/>
    </source>
</evidence>
<feature type="domain" description="HMA" evidence="10">
    <location>
        <begin position="130"/>
        <end position="218"/>
    </location>
</feature>
<dbReference type="GO" id="GO:0005507">
    <property type="term" value="F:copper ion binding"/>
    <property type="evidence" value="ECO:0000318"/>
    <property type="project" value="GO_Central"/>
</dbReference>
<evidence type="ECO:0000256" key="4">
    <source>
        <dbReference type="ARBA" id="ARBA00022723"/>
    </source>
</evidence>
<keyword evidence="6 9" id="KW-1133">Transmembrane helix</keyword>
<comment type="subcellular location">
    <subcellularLocation>
        <location evidence="1">Membrane</location>
    </subcellularLocation>
</comment>
<keyword evidence="4" id="KW-0479">Metal-binding</keyword>
<dbReference type="SUPFAM" id="SSF81653">
    <property type="entry name" value="Calcium ATPase, transduction domain A"/>
    <property type="match status" value="1"/>
</dbReference>
<evidence type="ECO:0000256" key="9">
    <source>
        <dbReference type="SAM" id="Phobius"/>
    </source>
</evidence>
<dbReference type="SUPFAM" id="SSF81660">
    <property type="entry name" value="Metal cation-transporting ATPase, ATP-binding domain N"/>
    <property type="match status" value="1"/>
</dbReference>
<evidence type="ECO:0000313" key="11">
    <source>
        <dbReference type="EMBL" id="PNW77161.1"/>
    </source>
</evidence>
<dbReference type="InterPro" id="IPR017969">
    <property type="entry name" value="Heavy-metal-associated_CS"/>
</dbReference>
<dbReference type="SFLD" id="SFLDF00027">
    <property type="entry name" value="p-type_atpase"/>
    <property type="match status" value="1"/>
</dbReference>
<evidence type="ECO:0000313" key="12">
    <source>
        <dbReference type="Proteomes" id="UP000006906"/>
    </source>
</evidence>
<feature type="region of interest" description="Disordered" evidence="8">
    <location>
        <begin position="676"/>
        <end position="714"/>
    </location>
</feature>
<dbReference type="InterPro" id="IPR023298">
    <property type="entry name" value="ATPase_P-typ_TM_dom_sf"/>
</dbReference>
<dbReference type="InterPro" id="IPR036412">
    <property type="entry name" value="HAD-like_sf"/>
</dbReference>
<dbReference type="PROSITE" id="PS01047">
    <property type="entry name" value="HMA_1"/>
    <property type="match status" value="1"/>
</dbReference>
<sequence>MQSVAQRGVVARPATTHFVFQCPRRARPALVTLAVSCPGNNTSLQSQPQHASWAQKFVRATVVATTLQFFAAASHAANASVGGGIGAGGGHRGGGGGGGGGGDGHSSMSHGGSPTVLGDIAEASSDLVEEVVLLDVGGMKCGGCVGHVKKILEEQPGVTSASVNLATETALVRVLVPRGSRQQPSGSSGNGGSGGGGALAALGEKLAQALTDAGFTSKRRDPDTSSSSLAAALAAKRAAKVERLRAATVDLVVAWGLAAVCGLGHLAHAWAGAPAWMHLLHSVPLNAALSAAALLGPGREIMAQGLKALAAGRPDMNTLVGLGAGASFGVSCVAAALPGLGWKTFFEEPAMLLGFVLIGRALEERAKLQASADMAALQELVPTKARLLLGGGKHSEVPAEAVGAGDLLVVLPGDRVPVDGTVVGGRSSVDESALTGEPLPLTKTEGDKVTAGTVNCDGAITVRAEHSGQQTVIADIVRMVEAAQARTAPIQRLADTVAGKFAYGVMGLSAATFAFWATVGTRLFPQVLAGAAAGPAGTLLLSLQMACNVLVTACPCALGLATPTAVLVGTGAGARRGLLIRGGDILEATSHVDTVVFDKTGTLTVGKPQVTHVHSIVPHADADTHLGADALLQLAAAVERRTTHPVALALVRAADRLHPEAAAASGATATAAASAGATASAAERDGGATASTSQPGSGSGNGHGQQQQQQQQQLDLSVVDGSFIQEPGSGVAAVVGGRRVAVGTLDWLQRQGADVAAAEAALAAYGVGGAAVTKAAAAAAAAGDDLDFSEPGASSTSASAAAAAVAAAVASGSSSSSGVQGLGNSHSRVYVSVDGVLAGVIDVADAVRQDARDTVDRLHKQGIRTVMLSGDKPAAAAEVAAAVGIAGSDVFADVKPAGKKAVVEALKSEGRVVAMVGDGINDTAALAAADVGVAMGGGVDAASEVAAVVLMGDQLSQVADAVHLAKRTLAKINQNLVWAFGYNVIAIPLAAGALLPAAGICLTPSISGALMGLSSLAVVGNSLLLQWEVRNMGQAQGQGQGQGQALAQTGGTRQQQLEQQQPRQQQPVVSAGVTSGTDGDGSGAGAVGAGAASSRGAPQMLASLVSSAAAAATAAGGGGGKQPPQAPPAIGGAAGAGAG</sequence>
<feature type="transmembrane region" description="Helical" evidence="9">
    <location>
        <begin position="319"/>
        <end position="339"/>
    </location>
</feature>
<feature type="region of interest" description="Disordered" evidence="8">
    <location>
        <begin position="92"/>
        <end position="118"/>
    </location>
</feature>
<dbReference type="InterPro" id="IPR023214">
    <property type="entry name" value="HAD_sf"/>
</dbReference>
<dbReference type="PROSITE" id="PS00154">
    <property type="entry name" value="ATPASE_E1_E2"/>
    <property type="match status" value="1"/>
</dbReference>
<evidence type="ECO:0000256" key="1">
    <source>
        <dbReference type="ARBA" id="ARBA00004370"/>
    </source>
</evidence>
<organism evidence="11 12">
    <name type="scientific">Chlamydomonas reinhardtii</name>
    <name type="common">Chlamydomonas smithii</name>
    <dbReference type="NCBI Taxonomy" id="3055"/>
    <lineage>
        <taxon>Eukaryota</taxon>
        <taxon>Viridiplantae</taxon>
        <taxon>Chlorophyta</taxon>
        <taxon>core chlorophytes</taxon>
        <taxon>Chlorophyceae</taxon>
        <taxon>CS clade</taxon>
        <taxon>Chlamydomonadales</taxon>
        <taxon>Chlamydomonadaceae</taxon>
        <taxon>Chlamydomonas</taxon>
    </lineage>
</organism>
<comment type="similarity">
    <text evidence="2">Belongs to the cation transport ATPase (P-type) (TC 3.A.3) family. Type IB subfamily.</text>
</comment>
<dbReference type="ExpressionAtlas" id="A0A2K3D9E7">
    <property type="expression patterns" value="baseline and differential"/>
</dbReference>
<dbReference type="InParanoid" id="A0A2K3D9E7"/>
<dbReference type="FunCoup" id="A0A2K3D9E7">
    <property type="interactions" value="312"/>
</dbReference>
<dbReference type="PaxDb" id="3055-EDP06350"/>
<dbReference type="STRING" id="3055.A0A2K3D9E7"/>
<keyword evidence="12" id="KW-1185">Reference proteome</keyword>
<dbReference type="Gene3D" id="3.40.1110.10">
    <property type="entry name" value="Calcium-transporting ATPase, cytoplasmic domain N"/>
    <property type="match status" value="1"/>
</dbReference>
<dbReference type="AlphaFoldDB" id="A0A2K3D9E7"/>
<dbReference type="InterPro" id="IPR001757">
    <property type="entry name" value="P_typ_ATPase"/>
</dbReference>
<dbReference type="InterPro" id="IPR036163">
    <property type="entry name" value="HMA_dom_sf"/>
</dbReference>
<feature type="compositionally biased region" description="Gly residues" evidence="8">
    <location>
        <begin position="1078"/>
        <end position="1088"/>
    </location>
</feature>
<dbReference type="PANTHER" id="PTHR43520">
    <property type="entry name" value="ATP7, ISOFORM B"/>
    <property type="match status" value="1"/>
</dbReference>
<dbReference type="NCBIfam" id="TIGR01494">
    <property type="entry name" value="ATPase_P-type"/>
    <property type="match status" value="2"/>
</dbReference>
<dbReference type="SFLD" id="SFLDS00003">
    <property type="entry name" value="Haloacid_Dehalogenase"/>
    <property type="match status" value="1"/>
</dbReference>
<dbReference type="FunFam" id="2.70.150.10:FF:000002">
    <property type="entry name" value="Copper-transporting ATPase 1, putative"/>
    <property type="match status" value="1"/>
</dbReference>
<evidence type="ECO:0000256" key="7">
    <source>
        <dbReference type="ARBA" id="ARBA00023136"/>
    </source>
</evidence>
<dbReference type="GO" id="GO:0016887">
    <property type="term" value="F:ATP hydrolysis activity"/>
    <property type="evidence" value="ECO:0007669"/>
    <property type="project" value="InterPro"/>
</dbReference>
<dbReference type="Pfam" id="PF00702">
    <property type="entry name" value="Hydrolase"/>
    <property type="match status" value="1"/>
</dbReference>
<dbReference type="FunFam" id="3.30.70.100:FF:000047">
    <property type="entry name" value="Copper-transporting ATPase PAA1, chloroplastic"/>
    <property type="match status" value="1"/>
</dbReference>
<dbReference type="SUPFAM" id="SSF81665">
    <property type="entry name" value="Calcium ATPase, transmembrane domain M"/>
    <property type="match status" value="1"/>
</dbReference>
<protein>
    <recommendedName>
        <fullName evidence="10">HMA domain-containing protein</fullName>
    </recommendedName>
</protein>
<feature type="region of interest" description="Disordered" evidence="8">
    <location>
        <begin position="1112"/>
        <end position="1139"/>
    </location>
</feature>
<feature type="transmembrane region" description="Helical" evidence="9">
    <location>
        <begin position="976"/>
        <end position="1000"/>
    </location>
</feature>
<feature type="transmembrane region" description="Helical" evidence="9">
    <location>
        <begin position="1006"/>
        <end position="1025"/>
    </location>
</feature>
<dbReference type="GO" id="GO:0016020">
    <property type="term" value="C:membrane"/>
    <property type="evidence" value="ECO:0000318"/>
    <property type="project" value="GO_Central"/>
</dbReference>
<dbReference type="GO" id="GO:0043682">
    <property type="term" value="F:P-type divalent copper transporter activity"/>
    <property type="evidence" value="ECO:0000318"/>
    <property type="project" value="GO_Central"/>
</dbReference>
<dbReference type="InterPro" id="IPR023299">
    <property type="entry name" value="ATPase_P-typ_cyto_dom_N"/>
</dbReference>
<dbReference type="GeneID" id="5728203"/>
<keyword evidence="3 9" id="KW-0812">Transmembrane</keyword>
<accession>A0A2K3D9E7</accession>
<proteinExistence type="inferred from homology"/>
<dbReference type="PANTHER" id="PTHR43520:SF22">
    <property type="entry name" value="COPPER-TRANSPORTING ATPASE PAA1, CHLOROPLASTIC"/>
    <property type="match status" value="1"/>
</dbReference>
<dbReference type="Proteomes" id="UP000006906">
    <property type="component" value="Chromosome 10"/>
</dbReference>
<dbReference type="Pfam" id="PF00403">
    <property type="entry name" value="HMA"/>
    <property type="match status" value="1"/>
</dbReference>
<dbReference type="Pfam" id="PF00122">
    <property type="entry name" value="E1-E2_ATPase"/>
    <property type="match status" value="1"/>
</dbReference>
<gene>
    <name evidence="11" type="ORF">CHLRE_10g424775v5</name>
</gene>
<reference evidence="11 12" key="1">
    <citation type="journal article" date="2007" name="Science">
        <title>The Chlamydomonas genome reveals the evolution of key animal and plant functions.</title>
        <authorList>
            <person name="Merchant S.S."/>
            <person name="Prochnik S.E."/>
            <person name="Vallon O."/>
            <person name="Harris E.H."/>
            <person name="Karpowicz S.J."/>
            <person name="Witman G.B."/>
            <person name="Terry A."/>
            <person name="Salamov A."/>
            <person name="Fritz-Laylin L.K."/>
            <person name="Marechal-Drouard L."/>
            <person name="Marshall W.F."/>
            <person name="Qu L.H."/>
            <person name="Nelson D.R."/>
            <person name="Sanderfoot A.A."/>
            <person name="Spalding M.H."/>
            <person name="Kapitonov V.V."/>
            <person name="Ren Q."/>
            <person name="Ferris P."/>
            <person name="Lindquist E."/>
            <person name="Shapiro H."/>
            <person name="Lucas S.M."/>
            <person name="Grimwood J."/>
            <person name="Schmutz J."/>
            <person name="Cardol P."/>
            <person name="Cerutti H."/>
            <person name="Chanfreau G."/>
            <person name="Chen C.L."/>
            <person name="Cognat V."/>
            <person name="Croft M.T."/>
            <person name="Dent R."/>
            <person name="Dutcher S."/>
            <person name="Fernandez E."/>
            <person name="Fukuzawa H."/>
            <person name="Gonzalez-Ballester D."/>
            <person name="Gonzalez-Halphen D."/>
            <person name="Hallmann A."/>
            <person name="Hanikenne M."/>
            <person name="Hippler M."/>
            <person name="Inwood W."/>
            <person name="Jabbari K."/>
            <person name="Kalanon M."/>
            <person name="Kuras R."/>
            <person name="Lefebvre P.A."/>
            <person name="Lemaire S.D."/>
            <person name="Lobanov A.V."/>
            <person name="Lohr M."/>
            <person name="Manuell A."/>
            <person name="Meier I."/>
            <person name="Mets L."/>
            <person name="Mittag M."/>
            <person name="Mittelmeier T."/>
            <person name="Moroney J.V."/>
            <person name="Moseley J."/>
            <person name="Napoli C."/>
            <person name="Nedelcu A.M."/>
            <person name="Niyogi K."/>
            <person name="Novoselov S.V."/>
            <person name="Paulsen I.T."/>
            <person name="Pazour G."/>
            <person name="Purton S."/>
            <person name="Ral J.P."/>
            <person name="Riano-Pachon D.M."/>
            <person name="Riekhof W."/>
            <person name="Rymarquis L."/>
            <person name="Schroda M."/>
            <person name="Stern D."/>
            <person name="Umen J."/>
            <person name="Willows R."/>
            <person name="Wilson N."/>
            <person name="Zimmer S.L."/>
            <person name="Allmer J."/>
            <person name="Balk J."/>
            <person name="Bisova K."/>
            <person name="Chen C.J."/>
            <person name="Elias M."/>
            <person name="Gendler K."/>
            <person name="Hauser C."/>
            <person name="Lamb M.R."/>
            <person name="Ledford H."/>
            <person name="Long J.C."/>
            <person name="Minagawa J."/>
            <person name="Page M.D."/>
            <person name="Pan J."/>
            <person name="Pootakham W."/>
            <person name="Roje S."/>
            <person name="Rose A."/>
            <person name="Stahlberg E."/>
            <person name="Terauchi A.M."/>
            <person name="Yang P."/>
            <person name="Ball S."/>
            <person name="Bowler C."/>
            <person name="Dieckmann C.L."/>
            <person name="Gladyshev V.N."/>
            <person name="Green P."/>
            <person name="Jorgensen R."/>
            <person name="Mayfield S."/>
            <person name="Mueller-Roeber B."/>
            <person name="Rajamani S."/>
            <person name="Sayre R.T."/>
            <person name="Brokstein P."/>
            <person name="Dubchak I."/>
            <person name="Goodstein D."/>
            <person name="Hornick L."/>
            <person name="Huang Y.W."/>
            <person name="Jhaveri J."/>
            <person name="Luo Y."/>
            <person name="Martinez D."/>
            <person name="Ngau W.C."/>
            <person name="Otillar B."/>
            <person name="Poliakov A."/>
            <person name="Porter A."/>
            <person name="Szajkowski L."/>
            <person name="Werner G."/>
            <person name="Zhou K."/>
            <person name="Grigoriev I.V."/>
            <person name="Rokhsar D.S."/>
            <person name="Grossman A.R."/>
        </authorList>
    </citation>
    <scope>NUCLEOTIDE SEQUENCE [LARGE SCALE GENOMIC DNA]</scope>
    <source>
        <strain evidence="12">CC-503</strain>
    </source>
</reference>
<dbReference type="SUPFAM" id="SSF55008">
    <property type="entry name" value="HMA, heavy metal-associated domain"/>
    <property type="match status" value="1"/>
</dbReference>
<dbReference type="Gramene" id="PNW77161">
    <property type="protein sequence ID" value="PNW77161"/>
    <property type="gene ID" value="CHLRE_10g424775v5"/>
</dbReference>
<dbReference type="PRINTS" id="PR00119">
    <property type="entry name" value="CATATPASE"/>
</dbReference>
<dbReference type="Gene3D" id="2.70.150.10">
    <property type="entry name" value="Calcium-transporting ATPase, cytoplasmic transduction domain A"/>
    <property type="match status" value="1"/>
</dbReference>
<evidence type="ECO:0000256" key="5">
    <source>
        <dbReference type="ARBA" id="ARBA00022967"/>
    </source>
</evidence>
<dbReference type="PROSITE" id="PS01229">
    <property type="entry name" value="COF_2"/>
    <property type="match status" value="1"/>
</dbReference>
<dbReference type="InterPro" id="IPR018303">
    <property type="entry name" value="ATPase_P-typ_P_site"/>
</dbReference>
<feature type="compositionally biased region" description="Gly residues" evidence="8">
    <location>
        <begin position="92"/>
        <end position="104"/>
    </location>
</feature>
<dbReference type="Gene3D" id="3.30.70.100">
    <property type="match status" value="1"/>
</dbReference>
<dbReference type="InterPro" id="IPR008250">
    <property type="entry name" value="ATPase_P-typ_transduc_dom_A_sf"/>
</dbReference>
<dbReference type="SUPFAM" id="SSF56784">
    <property type="entry name" value="HAD-like"/>
    <property type="match status" value="1"/>
</dbReference>
<dbReference type="GO" id="GO:0055070">
    <property type="term" value="P:copper ion homeostasis"/>
    <property type="evidence" value="ECO:0000318"/>
    <property type="project" value="GO_Central"/>
</dbReference>
<dbReference type="EMBL" id="CM008971">
    <property type="protein sequence ID" value="PNW77161.1"/>
    <property type="molecule type" value="Genomic_DNA"/>
</dbReference>
<dbReference type="GO" id="GO:0005524">
    <property type="term" value="F:ATP binding"/>
    <property type="evidence" value="ECO:0007669"/>
    <property type="project" value="InterPro"/>
</dbReference>
<dbReference type="OrthoDB" id="432719at2759"/>
<dbReference type="InterPro" id="IPR006121">
    <property type="entry name" value="HMA_dom"/>
</dbReference>
<feature type="transmembrane region" description="Helical" evidence="9">
    <location>
        <begin position="246"/>
        <end position="267"/>
    </location>
</feature>
<feature type="transmembrane region" description="Helical" evidence="9">
    <location>
        <begin position="539"/>
        <end position="568"/>
    </location>
</feature>
<dbReference type="KEGG" id="cre:CHLRE_10g424775v5"/>
<evidence type="ECO:0000259" key="10">
    <source>
        <dbReference type="PROSITE" id="PS50846"/>
    </source>
</evidence>
<evidence type="ECO:0000256" key="2">
    <source>
        <dbReference type="ARBA" id="ARBA00006024"/>
    </source>
</evidence>
<dbReference type="RefSeq" id="XP_042919929.1">
    <property type="nucleotide sequence ID" value="XM_043066531.1"/>
</dbReference>
<feature type="transmembrane region" description="Helical" evidence="9">
    <location>
        <begin position="501"/>
        <end position="519"/>
    </location>
</feature>
<dbReference type="FunFam" id="3.40.50.1000:FF:000453">
    <property type="entry name" value="Copper-transporting ATPase PAA1 chloroplastic"/>
    <property type="match status" value="1"/>
</dbReference>